<gene>
    <name evidence="2" type="ORF">F4V44_15680</name>
</gene>
<dbReference type="InterPro" id="IPR052024">
    <property type="entry name" value="Methanogen_methyltrans"/>
</dbReference>
<accession>A0A5J5HMB2</accession>
<dbReference type="Proteomes" id="UP000326671">
    <property type="component" value="Unassembled WGS sequence"/>
</dbReference>
<proteinExistence type="predicted"/>
<dbReference type="RefSeq" id="WP_150440962.1">
    <property type="nucleotide sequence ID" value="NZ_VYKL01000023.1"/>
</dbReference>
<dbReference type="GO" id="GO:0004853">
    <property type="term" value="F:uroporphyrinogen decarboxylase activity"/>
    <property type="evidence" value="ECO:0007669"/>
    <property type="project" value="InterPro"/>
</dbReference>
<dbReference type="EMBL" id="VYKL01000023">
    <property type="protein sequence ID" value="KAA9022305.1"/>
    <property type="molecule type" value="Genomic_DNA"/>
</dbReference>
<keyword evidence="3" id="KW-1185">Reference proteome</keyword>
<evidence type="ECO:0000259" key="1">
    <source>
        <dbReference type="Pfam" id="PF01208"/>
    </source>
</evidence>
<feature type="domain" description="Uroporphyrinogen decarboxylase (URO-D)" evidence="1">
    <location>
        <begin position="3"/>
        <end position="337"/>
    </location>
</feature>
<dbReference type="PANTHER" id="PTHR47099:SF1">
    <property type="entry name" value="METHYLCOBAMIDE:COM METHYLTRANSFERASE MTBA"/>
    <property type="match status" value="1"/>
</dbReference>
<organism evidence="2 3">
    <name type="scientific">Niallia endozanthoxylica</name>
    <dbReference type="NCBI Taxonomy" id="2036016"/>
    <lineage>
        <taxon>Bacteria</taxon>
        <taxon>Bacillati</taxon>
        <taxon>Bacillota</taxon>
        <taxon>Bacilli</taxon>
        <taxon>Bacillales</taxon>
        <taxon>Bacillaceae</taxon>
        <taxon>Niallia</taxon>
    </lineage>
</organism>
<comment type="caution">
    <text evidence="2">The sequence shown here is derived from an EMBL/GenBank/DDBJ whole genome shotgun (WGS) entry which is preliminary data.</text>
</comment>
<dbReference type="InterPro" id="IPR000257">
    <property type="entry name" value="Uroporphyrinogen_deCOase"/>
</dbReference>
<protein>
    <recommendedName>
        <fullName evidence="1">Uroporphyrinogen decarboxylase (URO-D) domain-containing protein</fullName>
    </recommendedName>
</protein>
<evidence type="ECO:0000313" key="3">
    <source>
        <dbReference type="Proteomes" id="UP000326671"/>
    </source>
</evidence>
<dbReference type="Pfam" id="PF01208">
    <property type="entry name" value="URO-D"/>
    <property type="match status" value="1"/>
</dbReference>
<dbReference type="Gene3D" id="3.20.20.210">
    <property type="match status" value="1"/>
</dbReference>
<sequence>MNSKERLVRAATFQPVDRVPVIPIALSQGSKLLNIDLPTYQKSGTHLANGQLKLLEQLEHDAVFGIPHVVEDLVPWGSPLTYYKNGSPTLSKIVIHKFEDIVDLKVPDPSGSLETKETLKAINLLAKKVGHHTAVIGGLIAPFSLPSMLMGTGPFMRLLLEEDKSGDKYLNMLLDKCRRYVVSWTNQMIDQGADMIVMADGIASETVISRRLFQKYVHPLVIETIKEIPVPVVYEAVGSAQGILDLIATTGAVAAIIDYKDNLEECKKMAQGKIAIMGNFNNIEMLYWNSIRTQLEVKKAINKAADGYGYIISSQGPEIPYNVPFEVIETMVRATKEFGQYK</sequence>
<dbReference type="AlphaFoldDB" id="A0A5J5HMB2"/>
<name>A0A5J5HMB2_9BACI</name>
<dbReference type="GO" id="GO:0006779">
    <property type="term" value="P:porphyrin-containing compound biosynthetic process"/>
    <property type="evidence" value="ECO:0007669"/>
    <property type="project" value="InterPro"/>
</dbReference>
<evidence type="ECO:0000313" key="2">
    <source>
        <dbReference type="EMBL" id="KAA9022305.1"/>
    </source>
</evidence>
<dbReference type="CDD" id="cd03465">
    <property type="entry name" value="URO-D_like"/>
    <property type="match status" value="1"/>
</dbReference>
<dbReference type="InterPro" id="IPR038071">
    <property type="entry name" value="UROD/MetE-like_sf"/>
</dbReference>
<reference evidence="2 3" key="1">
    <citation type="submission" date="2019-09" db="EMBL/GenBank/DDBJ databases">
        <title>Whole genome sequences of isolates from the Mars Exploration Rovers.</title>
        <authorList>
            <person name="Seuylemezian A."/>
            <person name="Vaishampayan P."/>
        </authorList>
    </citation>
    <scope>NUCLEOTIDE SEQUENCE [LARGE SCALE GENOMIC DNA]</scope>
    <source>
        <strain evidence="2 3">MER_TA_151</strain>
    </source>
</reference>
<dbReference type="SUPFAM" id="SSF51726">
    <property type="entry name" value="UROD/MetE-like"/>
    <property type="match status" value="1"/>
</dbReference>
<dbReference type="PANTHER" id="PTHR47099">
    <property type="entry name" value="METHYLCOBAMIDE:COM METHYLTRANSFERASE MTBA"/>
    <property type="match status" value="1"/>
</dbReference>
<dbReference type="OrthoDB" id="1914371at2"/>